<dbReference type="EMBL" id="CP028519">
    <property type="protein sequence ID" value="AVY93575.1"/>
    <property type="molecule type" value="Genomic_DNA"/>
</dbReference>
<dbReference type="PANTHER" id="PTHR43852:SF2">
    <property type="entry name" value="PROTEIN ADENYLYLTRANSFERASE MNTA"/>
    <property type="match status" value="1"/>
</dbReference>
<dbReference type="AlphaFoldDB" id="A0A2S0P8B7"/>
<name>A0A2S0P8B7_9NEIS</name>
<evidence type="ECO:0000259" key="1">
    <source>
        <dbReference type="Pfam" id="PF18765"/>
    </source>
</evidence>
<dbReference type="InterPro" id="IPR043519">
    <property type="entry name" value="NT_sf"/>
</dbReference>
<proteinExistence type="predicted"/>
<dbReference type="OrthoDB" id="9793109at2"/>
<dbReference type="PANTHER" id="PTHR43852">
    <property type="entry name" value="NUCLEOTIDYLTRANSFERASE"/>
    <property type="match status" value="1"/>
</dbReference>
<organism evidence="2 3">
    <name type="scientific">Microvirgula aerodenitrificans</name>
    <dbReference type="NCBI Taxonomy" id="57480"/>
    <lineage>
        <taxon>Bacteria</taxon>
        <taxon>Pseudomonadati</taxon>
        <taxon>Pseudomonadota</taxon>
        <taxon>Betaproteobacteria</taxon>
        <taxon>Neisseriales</taxon>
        <taxon>Aquaspirillaceae</taxon>
        <taxon>Microvirgula</taxon>
    </lineage>
</organism>
<sequence>MPDSALPDSRLETVCQRLRDALPGVMGIYAFGSRMQGTARPDSDLDLAVLVGGYADPLQLWELAGQLAGLSDWPVDLLDLRAASTVMQYQVLTTGRCLWAREPEAGLFECFVMSEKIALDEARAGLLHDIATEGRVYGR</sequence>
<feature type="domain" description="Polymerase beta nucleotidyltransferase" evidence="1">
    <location>
        <begin position="24"/>
        <end position="103"/>
    </location>
</feature>
<dbReference type="InterPro" id="IPR052930">
    <property type="entry name" value="TA_antitoxin_MntA"/>
</dbReference>
<evidence type="ECO:0000313" key="3">
    <source>
        <dbReference type="Proteomes" id="UP000244173"/>
    </source>
</evidence>
<dbReference type="SUPFAM" id="SSF81301">
    <property type="entry name" value="Nucleotidyltransferase"/>
    <property type="match status" value="1"/>
</dbReference>
<dbReference type="Pfam" id="PF18765">
    <property type="entry name" value="Polbeta"/>
    <property type="match status" value="1"/>
</dbReference>
<gene>
    <name evidence="2" type="ORF">DAI18_05580</name>
</gene>
<dbReference type="Proteomes" id="UP000244173">
    <property type="component" value="Chromosome"/>
</dbReference>
<keyword evidence="2" id="KW-0808">Transferase</keyword>
<protein>
    <submittedName>
        <fullName evidence="2">Nucleotidyltransferase domain-containing protein</fullName>
    </submittedName>
</protein>
<evidence type="ECO:0000313" key="2">
    <source>
        <dbReference type="EMBL" id="AVY93575.1"/>
    </source>
</evidence>
<keyword evidence="3" id="KW-1185">Reference proteome</keyword>
<dbReference type="Gene3D" id="3.30.460.10">
    <property type="entry name" value="Beta Polymerase, domain 2"/>
    <property type="match status" value="1"/>
</dbReference>
<dbReference type="STRING" id="1122240.GCA_000620105_01171"/>
<dbReference type="GO" id="GO:0016740">
    <property type="term" value="F:transferase activity"/>
    <property type="evidence" value="ECO:0007669"/>
    <property type="project" value="UniProtKB-KW"/>
</dbReference>
<dbReference type="NCBIfam" id="NF047752">
    <property type="entry name" value="MntA_antitoxin"/>
    <property type="match status" value="1"/>
</dbReference>
<dbReference type="KEGG" id="maer:DAI18_05580"/>
<dbReference type="RefSeq" id="WP_107888892.1">
    <property type="nucleotide sequence ID" value="NZ_CP028519.1"/>
</dbReference>
<reference evidence="2 3" key="1">
    <citation type="submission" date="2018-04" db="EMBL/GenBank/DDBJ databases">
        <title>Denitrifier Microvirgula.</title>
        <authorList>
            <person name="Anderson E."/>
            <person name="Jang J."/>
            <person name="Ishii S."/>
        </authorList>
    </citation>
    <scope>NUCLEOTIDE SEQUENCE [LARGE SCALE GENOMIC DNA]</scope>
    <source>
        <strain evidence="2 3">BE2.4</strain>
    </source>
</reference>
<dbReference type="InterPro" id="IPR041633">
    <property type="entry name" value="Polbeta"/>
</dbReference>
<accession>A0A2S0P8B7</accession>
<dbReference type="CDD" id="cd05403">
    <property type="entry name" value="NT_KNTase_like"/>
    <property type="match status" value="1"/>
</dbReference>